<feature type="compositionally biased region" description="Polar residues" evidence="1">
    <location>
        <begin position="24"/>
        <end position="38"/>
    </location>
</feature>
<protein>
    <submittedName>
        <fullName evidence="2">Uncharacterized protein</fullName>
    </submittedName>
</protein>
<dbReference type="Proteomes" id="UP001279734">
    <property type="component" value="Unassembled WGS sequence"/>
</dbReference>
<sequence>MGSLQPNLTLESLFAALDPNSVTFSDRSNSRQLSTPQLSRDPDFVERGPRYNLYANLRESKLREKRMKQEQDFQTPKSEFTPPAKKSVKFEGISSVSKRSVSSVLTRSVPDFSSVMRKENRKPPAVGALLQSSTTPPPATSKGPKVFGTPPKLGGSKSVNSGEKRSAGLLMMGRKSYACLEELKGLSVAAANGIAVEKRGGGGKNGRVIGKTPTVLGYRAC</sequence>
<organism evidence="2 3">
    <name type="scientific">Nepenthes gracilis</name>
    <name type="common">Slender pitcher plant</name>
    <dbReference type="NCBI Taxonomy" id="150966"/>
    <lineage>
        <taxon>Eukaryota</taxon>
        <taxon>Viridiplantae</taxon>
        <taxon>Streptophyta</taxon>
        <taxon>Embryophyta</taxon>
        <taxon>Tracheophyta</taxon>
        <taxon>Spermatophyta</taxon>
        <taxon>Magnoliopsida</taxon>
        <taxon>eudicotyledons</taxon>
        <taxon>Gunneridae</taxon>
        <taxon>Pentapetalae</taxon>
        <taxon>Caryophyllales</taxon>
        <taxon>Nepenthaceae</taxon>
        <taxon>Nepenthes</taxon>
    </lineage>
</organism>
<feature type="region of interest" description="Disordered" evidence="1">
    <location>
        <begin position="24"/>
        <end position="47"/>
    </location>
</feature>
<keyword evidence="3" id="KW-1185">Reference proteome</keyword>
<dbReference type="PANTHER" id="PTHR37708">
    <property type="entry name" value="HOMEOBOX HOX-B3-LIKE PROTEIN"/>
    <property type="match status" value="1"/>
</dbReference>
<comment type="caution">
    <text evidence="2">The sequence shown here is derived from an EMBL/GenBank/DDBJ whole genome shotgun (WGS) entry which is preliminary data.</text>
</comment>
<dbReference type="AlphaFoldDB" id="A0AAD3S4W3"/>
<gene>
    <name evidence="2" type="ORF">Nepgr_006153</name>
</gene>
<evidence type="ECO:0000256" key="1">
    <source>
        <dbReference type="SAM" id="MobiDB-lite"/>
    </source>
</evidence>
<evidence type="ECO:0000313" key="3">
    <source>
        <dbReference type="Proteomes" id="UP001279734"/>
    </source>
</evidence>
<accession>A0AAD3S4W3</accession>
<reference evidence="2" key="1">
    <citation type="submission" date="2023-05" db="EMBL/GenBank/DDBJ databases">
        <title>Nepenthes gracilis genome sequencing.</title>
        <authorList>
            <person name="Fukushima K."/>
        </authorList>
    </citation>
    <scope>NUCLEOTIDE SEQUENCE</scope>
    <source>
        <strain evidence="2">SING2019-196</strain>
    </source>
</reference>
<feature type="compositionally biased region" description="Basic and acidic residues" evidence="1">
    <location>
        <begin position="62"/>
        <end position="71"/>
    </location>
</feature>
<feature type="region of interest" description="Disordered" evidence="1">
    <location>
        <begin position="62"/>
        <end position="92"/>
    </location>
</feature>
<dbReference type="EMBL" id="BSYO01000005">
    <property type="protein sequence ID" value="GMH04314.1"/>
    <property type="molecule type" value="Genomic_DNA"/>
</dbReference>
<dbReference type="PANTHER" id="PTHR37708:SF2">
    <property type="entry name" value="HOMEOBOX HOX-B3-LIKE PROTEIN"/>
    <property type="match status" value="1"/>
</dbReference>
<evidence type="ECO:0000313" key="2">
    <source>
        <dbReference type="EMBL" id="GMH04314.1"/>
    </source>
</evidence>
<feature type="region of interest" description="Disordered" evidence="1">
    <location>
        <begin position="117"/>
        <end position="161"/>
    </location>
</feature>
<proteinExistence type="predicted"/>
<name>A0AAD3S4W3_NEPGR</name>